<dbReference type="Pfam" id="PF00440">
    <property type="entry name" value="TetR_N"/>
    <property type="match status" value="1"/>
</dbReference>
<evidence type="ECO:0000256" key="4">
    <source>
        <dbReference type="PROSITE-ProRule" id="PRU00335"/>
    </source>
</evidence>
<dbReference type="GO" id="GO:0003677">
    <property type="term" value="F:DNA binding"/>
    <property type="evidence" value="ECO:0007669"/>
    <property type="project" value="UniProtKB-UniRule"/>
</dbReference>
<dbReference type="InterPro" id="IPR009057">
    <property type="entry name" value="Homeodomain-like_sf"/>
</dbReference>
<evidence type="ECO:0000259" key="5">
    <source>
        <dbReference type="PROSITE" id="PS50977"/>
    </source>
</evidence>
<dbReference type="SUPFAM" id="SSF48498">
    <property type="entry name" value="Tetracyclin repressor-like, C-terminal domain"/>
    <property type="match status" value="1"/>
</dbReference>
<dbReference type="RefSeq" id="WP_150670520.1">
    <property type="nucleotide sequence ID" value="NZ_CABPSB010000017.1"/>
</dbReference>
<reference evidence="6 7" key="1">
    <citation type="submission" date="2019-08" db="EMBL/GenBank/DDBJ databases">
        <authorList>
            <person name="Peeters C."/>
        </authorList>
    </citation>
    <scope>NUCLEOTIDE SEQUENCE [LARGE SCALE GENOMIC DNA]</scope>
    <source>
        <strain evidence="6 7">LMG 31108</strain>
    </source>
</reference>
<dbReference type="SUPFAM" id="SSF46689">
    <property type="entry name" value="Homeodomain-like"/>
    <property type="match status" value="1"/>
</dbReference>
<dbReference type="InterPro" id="IPR001647">
    <property type="entry name" value="HTH_TetR"/>
</dbReference>
<dbReference type="Proteomes" id="UP000406256">
    <property type="component" value="Unassembled WGS sequence"/>
</dbReference>
<keyword evidence="2 4" id="KW-0238">DNA-binding</keyword>
<dbReference type="Gene3D" id="1.10.357.10">
    <property type="entry name" value="Tetracycline Repressor, domain 2"/>
    <property type="match status" value="1"/>
</dbReference>
<evidence type="ECO:0000313" key="7">
    <source>
        <dbReference type="Proteomes" id="UP000406256"/>
    </source>
</evidence>
<evidence type="ECO:0000313" key="6">
    <source>
        <dbReference type="EMBL" id="VVE38303.1"/>
    </source>
</evidence>
<proteinExistence type="predicted"/>
<dbReference type="PRINTS" id="PR00455">
    <property type="entry name" value="HTHTETR"/>
</dbReference>
<dbReference type="EMBL" id="CABPSB010000017">
    <property type="protein sequence ID" value="VVE38303.1"/>
    <property type="molecule type" value="Genomic_DNA"/>
</dbReference>
<dbReference type="OrthoDB" id="116240at2"/>
<keyword evidence="3" id="KW-0804">Transcription</keyword>
<accession>A0A5E4XPX4</accession>
<gene>
    <name evidence="6" type="ORF">PAN31108_04004</name>
</gene>
<evidence type="ECO:0000256" key="2">
    <source>
        <dbReference type="ARBA" id="ARBA00023125"/>
    </source>
</evidence>
<keyword evidence="7" id="KW-1185">Reference proteome</keyword>
<dbReference type="PANTHER" id="PTHR47506:SF1">
    <property type="entry name" value="HTH-TYPE TRANSCRIPTIONAL REGULATOR YJDC"/>
    <property type="match status" value="1"/>
</dbReference>
<protein>
    <submittedName>
        <fullName evidence="6">TetR family transcriptional regulator</fullName>
    </submittedName>
</protein>
<dbReference type="AlphaFoldDB" id="A0A5E4XPX4"/>
<evidence type="ECO:0000256" key="1">
    <source>
        <dbReference type="ARBA" id="ARBA00023015"/>
    </source>
</evidence>
<dbReference type="PROSITE" id="PS50977">
    <property type="entry name" value="HTH_TETR_2"/>
    <property type="match status" value="1"/>
</dbReference>
<dbReference type="InterPro" id="IPR036271">
    <property type="entry name" value="Tet_transcr_reg_TetR-rel_C_sf"/>
</dbReference>
<feature type="domain" description="HTH tetR-type" evidence="5">
    <location>
        <begin position="11"/>
        <end position="71"/>
    </location>
</feature>
<dbReference type="PANTHER" id="PTHR47506">
    <property type="entry name" value="TRANSCRIPTIONAL REGULATORY PROTEIN"/>
    <property type="match status" value="1"/>
</dbReference>
<sequence length="191" mass="21340">MNPTHDCPAQPSPRDRILVAAHDLFYRDGVRATGIDKIIERSKVTKVTFYRQYPSKDDLIRAYLDYRHVHWMRWFRTTLEDHVANGQAPSEALVATLTQWFSQDEFRGCAFLNSSAELGTADPEILKIVRQHKDDMTAVLEGLVPPGAARATKARALALAVDGAIVHAQMGHPLPLVLDGLRTLIHPVLTP</sequence>
<feature type="DNA-binding region" description="H-T-H motif" evidence="4">
    <location>
        <begin position="34"/>
        <end position="53"/>
    </location>
</feature>
<keyword evidence="1" id="KW-0805">Transcription regulation</keyword>
<evidence type="ECO:0000256" key="3">
    <source>
        <dbReference type="ARBA" id="ARBA00023163"/>
    </source>
</evidence>
<organism evidence="6 7">
    <name type="scientific">Pandoraea anhela</name>
    <dbReference type="NCBI Taxonomy" id="2508295"/>
    <lineage>
        <taxon>Bacteria</taxon>
        <taxon>Pseudomonadati</taxon>
        <taxon>Pseudomonadota</taxon>
        <taxon>Betaproteobacteria</taxon>
        <taxon>Burkholderiales</taxon>
        <taxon>Burkholderiaceae</taxon>
        <taxon>Pandoraea</taxon>
    </lineage>
</organism>
<name>A0A5E4XPX4_9BURK</name>